<accession>A0ABQ2ED43</accession>
<protein>
    <recommendedName>
        <fullName evidence="7">Calcineurin phosphoesterase</fullName>
    </recommendedName>
</protein>
<dbReference type="EMBL" id="BMME01000001">
    <property type="protein sequence ID" value="GGK02764.1"/>
    <property type="molecule type" value="Genomic_DNA"/>
</dbReference>
<feature type="domain" description="Calcineurin-like phosphoesterase" evidence="2">
    <location>
        <begin position="125"/>
        <end position="318"/>
    </location>
</feature>
<proteinExistence type="predicted"/>
<dbReference type="PANTHER" id="PTHR43143:SF6">
    <property type="entry name" value="BLL3016 PROTEIN"/>
    <property type="match status" value="1"/>
</dbReference>
<evidence type="ECO:0000259" key="4">
    <source>
        <dbReference type="Pfam" id="PF16371"/>
    </source>
</evidence>
<dbReference type="Gene3D" id="3.60.21.10">
    <property type="match status" value="1"/>
</dbReference>
<dbReference type="InterPro" id="IPR013783">
    <property type="entry name" value="Ig-like_fold"/>
</dbReference>
<keyword evidence="1" id="KW-0732">Signal</keyword>
<evidence type="ECO:0000313" key="6">
    <source>
        <dbReference type="Proteomes" id="UP000599009"/>
    </source>
</evidence>
<dbReference type="Pfam" id="PF16371">
    <property type="entry name" value="MetallophosN"/>
    <property type="match status" value="1"/>
</dbReference>
<dbReference type="Gene3D" id="2.60.40.10">
    <property type="entry name" value="Immunoglobulins"/>
    <property type="match status" value="1"/>
</dbReference>
<evidence type="ECO:0000256" key="1">
    <source>
        <dbReference type="SAM" id="SignalP"/>
    </source>
</evidence>
<dbReference type="InterPro" id="IPR032288">
    <property type="entry name" value="Metallophos_C"/>
</dbReference>
<dbReference type="Pfam" id="PF00149">
    <property type="entry name" value="Metallophos"/>
    <property type="match status" value="1"/>
</dbReference>
<sequence>MKTPCRLLAALLLLAVAGVASAAQWQGRVFEDRDGDGIAGAGEPGIAGVAVSDGRTLALTDEEGRYRLEARADAPVFVVKPADWRLALRADGLPAAWHAPGPRGGIHRGDFALQRQAGPRGDALSVLVLADPQVKSMADIDYYARDIVAPLLADGAAADLGISLGDIVDDVVDLYPHINAVTTRLGVPWLHVPGNHDIDPDAAADATSLSAFRASYGPDTFAWHAGAATFLVLDDVVQLPGQRPAYVGGLREDQFAFLEAWLPTVPKDRLLVLGVHIPLFDTAAPGRPETFRSADRERLFALLKDVPKLLVLSGHRHTQRHHRHGPDEGWHGDTPLHEFNVGAASGAFWSGAPDAEGIPDATMADGTPNGHALLQVDADGGYRLSWHPARLPADDPARTQAMHLHAPRVLRRGAYPAWAVYANVYTGEADTRVEYRVGDGGWTPMLRVERPDPWLLAENARDDAATALRGYDRSPEAEPSVHLWRGALPTDLDVGEHRVDVRVFDRWHGEQRAMTSYRLAEWPDTP</sequence>
<comment type="caution">
    <text evidence="5">The sequence shown here is derived from an EMBL/GenBank/DDBJ whole genome shotgun (WGS) entry which is preliminary data.</text>
</comment>
<dbReference type="SUPFAM" id="SSF117074">
    <property type="entry name" value="Hypothetical protein PA1324"/>
    <property type="match status" value="1"/>
</dbReference>
<organism evidence="5 6">
    <name type="scientific">Luteimonas terricola</name>
    <dbReference type="NCBI Taxonomy" id="645597"/>
    <lineage>
        <taxon>Bacteria</taxon>
        <taxon>Pseudomonadati</taxon>
        <taxon>Pseudomonadota</taxon>
        <taxon>Gammaproteobacteria</taxon>
        <taxon>Lysobacterales</taxon>
        <taxon>Lysobacteraceae</taxon>
        <taxon>Luteimonas</taxon>
    </lineage>
</organism>
<evidence type="ECO:0000259" key="3">
    <source>
        <dbReference type="Pfam" id="PF16370"/>
    </source>
</evidence>
<dbReference type="RefSeq" id="WP_132985070.1">
    <property type="nucleotide sequence ID" value="NZ_BMME01000001.1"/>
</dbReference>
<dbReference type="Proteomes" id="UP000599009">
    <property type="component" value="Unassembled WGS sequence"/>
</dbReference>
<evidence type="ECO:0000259" key="2">
    <source>
        <dbReference type="Pfam" id="PF00149"/>
    </source>
</evidence>
<dbReference type="InterPro" id="IPR032285">
    <property type="entry name" value="Metallophos_N"/>
</dbReference>
<dbReference type="InterPro" id="IPR029052">
    <property type="entry name" value="Metallo-depent_PP-like"/>
</dbReference>
<feature type="domain" description="Calcineurin-like phosphoesterase N-terminal" evidence="4">
    <location>
        <begin position="43"/>
        <end position="111"/>
    </location>
</feature>
<gene>
    <name evidence="5" type="ORF">GCM10011394_09730</name>
</gene>
<evidence type="ECO:0008006" key="7">
    <source>
        <dbReference type="Google" id="ProtNLM"/>
    </source>
</evidence>
<dbReference type="InterPro" id="IPR051918">
    <property type="entry name" value="STPP_CPPED1"/>
</dbReference>
<feature type="signal peptide" evidence="1">
    <location>
        <begin position="1"/>
        <end position="22"/>
    </location>
</feature>
<dbReference type="PANTHER" id="PTHR43143">
    <property type="entry name" value="METALLOPHOSPHOESTERASE, CALCINEURIN SUPERFAMILY"/>
    <property type="match status" value="1"/>
</dbReference>
<dbReference type="InterPro" id="IPR004843">
    <property type="entry name" value="Calcineurin-like_PHP"/>
</dbReference>
<keyword evidence="6" id="KW-1185">Reference proteome</keyword>
<feature type="chain" id="PRO_5046069971" description="Calcineurin phosphoesterase" evidence="1">
    <location>
        <begin position="23"/>
        <end position="526"/>
    </location>
</feature>
<evidence type="ECO:0000313" key="5">
    <source>
        <dbReference type="EMBL" id="GGK02764.1"/>
    </source>
</evidence>
<dbReference type="SUPFAM" id="SSF56300">
    <property type="entry name" value="Metallo-dependent phosphatases"/>
    <property type="match status" value="1"/>
</dbReference>
<reference evidence="6" key="1">
    <citation type="journal article" date="2019" name="Int. J. Syst. Evol. Microbiol.">
        <title>The Global Catalogue of Microorganisms (GCM) 10K type strain sequencing project: providing services to taxonomists for standard genome sequencing and annotation.</title>
        <authorList>
            <consortium name="The Broad Institute Genomics Platform"/>
            <consortium name="The Broad Institute Genome Sequencing Center for Infectious Disease"/>
            <person name="Wu L."/>
            <person name="Ma J."/>
        </authorList>
    </citation>
    <scope>NUCLEOTIDE SEQUENCE [LARGE SCALE GENOMIC DNA]</scope>
    <source>
        <strain evidence="6">CGMCC 1.8985</strain>
    </source>
</reference>
<feature type="domain" description="Calcineurin-like phosphoesterase C-terminal" evidence="3">
    <location>
        <begin position="338"/>
        <end position="508"/>
    </location>
</feature>
<dbReference type="Pfam" id="PF16370">
    <property type="entry name" value="MetallophosC"/>
    <property type="match status" value="1"/>
</dbReference>
<name>A0ABQ2ED43_9GAMM</name>